<gene>
    <name evidence="2" type="ORF">DME_LOCUS9530</name>
</gene>
<evidence type="ECO:0000313" key="3">
    <source>
        <dbReference type="Proteomes" id="UP000038040"/>
    </source>
</evidence>
<sequence>MITISKLKEILNSKLGPPQDIEIKINEANVIVCNWKEPEWASNYSVLRYTIYFTRDPGLTDENYKEWISVNVSSNQTNYRMSDHVLFRPKTLYRMRITASNNIGESLPSEVFEFETASHELPVPTDVQVHVNNDSSVTIFFTAVRNSINRSLYVEDYEVSISPSTDAFAAQFLSVPVTDKFFNNMNAMIALKIASKNFIPNTQYWLIVRAKIEGRRSPSSIPRLITLS</sequence>
<proteinExistence type="predicted"/>
<reference evidence="2 4" key="2">
    <citation type="submission" date="2018-11" db="EMBL/GenBank/DDBJ databases">
        <authorList>
            <consortium name="Pathogen Informatics"/>
        </authorList>
    </citation>
    <scope>NUCLEOTIDE SEQUENCE [LARGE SCALE GENOMIC DNA]</scope>
</reference>
<dbReference type="EMBL" id="UYYG01001184">
    <property type="protein sequence ID" value="VDN59557.1"/>
    <property type="molecule type" value="Genomic_DNA"/>
</dbReference>
<dbReference type="InterPro" id="IPR036116">
    <property type="entry name" value="FN3_sf"/>
</dbReference>
<evidence type="ECO:0000313" key="5">
    <source>
        <dbReference type="WBParaSite" id="DME_0000641901-mRNA-1"/>
    </source>
</evidence>
<dbReference type="Proteomes" id="UP000038040">
    <property type="component" value="Unplaced"/>
</dbReference>
<dbReference type="Gene3D" id="2.60.40.10">
    <property type="entry name" value="Immunoglobulins"/>
    <property type="match status" value="2"/>
</dbReference>
<dbReference type="InterPro" id="IPR003961">
    <property type="entry name" value="FN3_dom"/>
</dbReference>
<accession>A0A0N4UG25</accession>
<evidence type="ECO:0000313" key="4">
    <source>
        <dbReference type="Proteomes" id="UP000274756"/>
    </source>
</evidence>
<dbReference type="STRING" id="318479.A0A0N4UG25"/>
<dbReference type="Pfam" id="PF00041">
    <property type="entry name" value="fn3"/>
    <property type="match status" value="1"/>
</dbReference>
<name>A0A0N4UG25_DRAME</name>
<keyword evidence="4" id="KW-1185">Reference proteome</keyword>
<dbReference type="WBParaSite" id="DME_0000641901-mRNA-1">
    <property type="protein sequence ID" value="DME_0000641901-mRNA-1"/>
    <property type="gene ID" value="DME_0000641901"/>
</dbReference>
<reference evidence="5" key="1">
    <citation type="submission" date="2016-04" db="UniProtKB">
        <authorList>
            <consortium name="WormBaseParasite"/>
        </authorList>
    </citation>
    <scope>IDENTIFICATION</scope>
</reference>
<dbReference type="PROSITE" id="PS50853">
    <property type="entry name" value="FN3"/>
    <property type="match status" value="2"/>
</dbReference>
<dbReference type="Proteomes" id="UP000274756">
    <property type="component" value="Unassembled WGS sequence"/>
</dbReference>
<dbReference type="SUPFAM" id="SSF49265">
    <property type="entry name" value="Fibronectin type III"/>
    <property type="match status" value="1"/>
</dbReference>
<dbReference type="InterPro" id="IPR013783">
    <property type="entry name" value="Ig-like_fold"/>
</dbReference>
<dbReference type="AlphaFoldDB" id="A0A0N4UG25"/>
<feature type="domain" description="Fibronectin type-III" evidence="1">
    <location>
        <begin position="123"/>
        <end position="228"/>
    </location>
</feature>
<evidence type="ECO:0000259" key="1">
    <source>
        <dbReference type="PROSITE" id="PS50853"/>
    </source>
</evidence>
<dbReference type="CDD" id="cd00063">
    <property type="entry name" value="FN3"/>
    <property type="match status" value="2"/>
</dbReference>
<protein>
    <submittedName>
        <fullName evidence="5">Fibronectin type-III domain-containing protein</fullName>
    </submittedName>
</protein>
<dbReference type="OrthoDB" id="10253954at2759"/>
<evidence type="ECO:0000313" key="2">
    <source>
        <dbReference type="EMBL" id="VDN59557.1"/>
    </source>
</evidence>
<organism evidence="3 5">
    <name type="scientific">Dracunculus medinensis</name>
    <name type="common">Guinea worm</name>
    <dbReference type="NCBI Taxonomy" id="318479"/>
    <lineage>
        <taxon>Eukaryota</taxon>
        <taxon>Metazoa</taxon>
        <taxon>Ecdysozoa</taxon>
        <taxon>Nematoda</taxon>
        <taxon>Chromadorea</taxon>
        <taxon>Rhabditida</taxon>
        <taxon>Spirurina</taxon>
        <taxon>Dracunculoidea</taxon>
        <taxon>Dracunculidae</taxon>
        <taxon>Dracunculus</taxon>
    </lineage>
</organism>
<feature type="domain" description="Fibronectin type-III" evidence="1">
    <location>
        <begin position="17"/>
        <end position="119"/>
    </location>
</feature>
<dbReference type="SMART" id="SM00060">
    <property type="entry name" value="FN3"/>
    <property type="match status" value="2"/>
</dbReference>